<dbReference type="EMBL" id="QQBA01000030">
    <property type="protein sequence ID" value="RDI49440.1"/>
    <property type="molecule type" value="Genomic_DNA"/>
</dbReference>
<feature type="transmembrane region" description="Helical" evidence="1">
    <location>
        <begin position="7"/>
        <end position="25"/>
    </location>
</feature>
<sequence>MLLDRNKLYSILLIACVAGYIWLYYSITSNVTENKSVEVCLIKHTTNIPCPSCGSTRSIISLTKGNFVEAFDLNPIGYIVALIMLIAPVWIIVDIILRNNSLFVCYQKIESHLKKTKYAIPLILLVIINWIWNITKGV</sequence>
<reference evidence="2 4" key="2">
    <citation type="submission" date="2018-07" db="EMBL/GenBank/DDBJ databases">
        <title>Genomic Encyclopedia of Type Strains, Phase IV (KMG-IV): sequencing the most valuable type-strain genomes for metagenomic binning, comparative biology and taxonomic classification.</title>
        <authorList>
            <person name="Goeker M."/>
        </authorList>
    </citation>
    <scope>NUCLEOTIDE SEQUENCE [LARGE SCALE GENOMIC DNA]</scope>
    <source>
        <strain evidence="2 4">DSM 19728</strain>
    </source>
</reference>
<dbReference type="AlphaFoldDB" id="A0A562PFY0"/>
<dbReference type="Proteomes" id="UP000321392">
    <property type="component" value="Unassembled WGS sequence"/>
</dbReference>
<feature type="transmembrane region" description="Helical" evidence="1">
    <location>
        <begin position="76"/>
        <end position="97"/>
    </location>
</feature>
<protein>
    <submittedName>
        <fullName evidence="3">Uncharacterized protein DUF2752</fullName>
    </submittedName>
</protein>
<name>A0A562PFY0_9FLAO</name>
<dbReference type="EMBL" id="VLKX01000035">
    <property type="protein sequence ID" value="TWI43344.1"/>
    <property type="molecule type" value="Genomic_DNA"/>
</dbReference>
<evidence type="ECO:0000313" key="4">
    <source>
        <dbReference type="Proteomes" id="UP000254518"/>
    </source>
</evidence>
<evidence type="ECO:0000256" key="1">
    <source>
        <dbReference type="SAM" id="Phobius"/>
    </source>
</evidence>
<dbReference type="InterPro" id="IPR021215">
    <property type="entry name" value="DUF2752"/>
</dbReference>
<gene>
    <name evidence="2" type="ORF">DFR66_1302</name>
    <name evidence="3" type="ORF">IQ02_02894</name>
</gene>
<comment type="caution">
    <text evidence="3">The sequence shown here is derived from an EMBL/GenBank/DDBJ whole genome shotgun (WGS) entry which is preliminary data.</text>
</comment>
<reference evidence="3 5" key="1">
    <citation type="journal article" date="2015" name="Stand. Genomic Sci.">
        <title>Genomic Encyclopedia of Bacterial and Archaeal Type Strains, Phase III: the genomes of soil and plant-associated and newly described type strains.</title>
        <authorList>
            <person name="Whitman W.B."/>
            <person name="Woyke T."/>
            <person name="Klenk H.P."/>
            <person name="Zhou Y."/>
            <person name="Lilburn T.G."/>
            <person name="Beck B.J."/>
            <person name="De Vos P."/>
            <person name="Vandamme P."/>
            <person name="Eisen J.A."/>
            <person name="Garrity G."/>
            <person name="Hugenholtz P."/>
            <person name="Kyrpides N.C."/>
        </authorList>
    </citation>
    <scope>NUCLEOTIDE SEQUENCE [LARGE SCALE GENOMIC DNA]</scope>
    <source>
        <strain evidence="3 5">CGMCC 1.5380</strain>
    </source>
</reference>
<keyword evidence="1" id="KW-0812">Transmembrane</keyword>
<evidence type="ECO:0000313" key="3">
    <source>
        <dbReference type="EMBL" id="TWI43344.1"/>
    </source>
</evidence>
<keyword evidence="1" id="KW-0472">Membrane</keyword>
<keyword evidence="1" id="KW-1133">Transmembrane helix</keyword>
<proteinExistence type="predicted"/>
<feature type="transmembrane region" description="Helical" evidence="1">
    <location>
        <begin position="118"/>
        <end position="135"/>
    </location>
</feature>
<reference evidence="3" key="3">
    <citation type="submission" date="2019-07" db="EMBL/GenBank/DDBJ databases">
        <authorList>
            <person name="Whitman W."/>
            <person name="Huntemann M."/>
            <person name="Clum A."/>
            <person name="Pillay M."/>
            <person name="Palaniappan K."/>
            <person name="Varghese N."/>
            <person name="Mikhailova N."/>
            <person name="Stamatis D."/>
            <person name="Reddy T."/>
            <person name="Daum C."/>
            <person name="Shapiro N."/>
            <person name="Ivanova N."/>
            <person name="Kyrpides N."/>
            <person name="Woyke T."/>
        </authorList>
    </citation>
    <scope>NUCLEOTIDE SEQUENCE</scope>
    <source>
        <strain evidence="3">CGMCC 1.5380</strain>
    </source>
</reference>
<organism evidence="3 5">
    <name type="scientific">Flavobacterium glaciei</name>
    <dbReference type="NCBI Taxonomy" id="386300"/>
    <lineage>
        <taxon>Bacteria</taxon>
        <taxon>Pseudomonadati</taxon>
        <taxon>Bacteroidota</taxon>
        <taxon>Flavobacteriia</taxon>
        <taxon>Flavobacteriales</taxon>
        <taxon>Flavobacteriaceae</taxon>
        <taxon>Flavobacterium</taxon>
    </lineage>
</organism>
<keyword evidence="4" id="KW-1185">Reference proteome</keyword>
<accession>A0A562PFY0</accession>
<dbReference type="Pfam" id="PF10825">
    <property type="entry name" value="DUF2752"/>
    <property type="match status" value="1"/>
</dbReference>
<dbReference type="OrthoDB" id="9815897at2"/>
<evidence type="ECO:0000313" key="5">
    <source>
        <dbReference type="Proteomes" id="UP000321392"/>
    </source>
</evidence>
<evidence type="ECO:0000313" key="2">
    <source>
        <dbReference type="EMBL" id="RDI49440.1"/>
    </source>
</evidence>
<dbReference type="Proteomes" id="UP000254518">
    <property type="component" value="Unassembled WGS sequence"/>
</dbReference>